<keyword evidence="2" id="KW-0433">Leucine-rich repeat</keyword>
<keyword evidence="14" id="KW-1185">Reference proteome</keyword>
<gene>
    <name evidence="13" type="ORF">Fmac_020366</name>
</gene>
<evidence type="ECO:0000256" key="1">
    <source>
        <dbReference type="ARBA" id="ARBA00004167"/>
    </source>
</evidence>
<dbReference type="InterPro" id="IPR046959">
    <property type="entry name" value="PRK1-6/SRF4-like"/>
</dbReference>
<comment type="caution">
    <text evidence="13">The sequence shown here is derived from an EMBL/GenBank/DDBJ whole genome shotgun (WGS) entry which is preliminary data.</text>
</comment>
<dbReference type="AlphaFoldDB" id="A0ABD1LTW7"/>
<name>A0ABD1LTW7_9FABA</name>
<keyword evidence="3 11" id="KW-0812">Transmembrane</keyword>
<dbReference type="EMBL" id="JBGMDY010000007">
    <property type="protein sequence ID" value="KAL2326939.1"/>
    <property type="molecule type" value="Genomic_DNA"/>
</dbReference>
<dbReference type="PROSITE" id="PS50011">
    <property type="entry name" value="PROTEIN_KINASE_DOM"/>
    <property type="match status" value="1"/>
</dbReference>
<evidence type="ECO:0000256" key="4">
    <source>
        <dbReference type="ARBA" id="ARBA00022729"/>
    </source>
</evidence>
<dbReference type="Pfam" id="PF08263">
    <property type="entry name" value="LRRNT_2"/>
    <property type="match status" value="1"/>
</dbReference>
<evidence type="ECO:0000313" key="13">
    <source>
        <dbReference type="EMBL" id="KAL2326939.1"/>
    </source>
</evidence>
<keyword evidence="5" id="KW-0677">Repeat</keyword>
<dbReference type="SUPFAM" id="SSF56112">
    <property type="entry name" value="Protein kinase-like (PK-like)"/>
    <property type="match status" value="1"/>
</dbReference>
<keyword evidence="6 11" id="KW-1133">Transmembrane helix</keyword>
<feature type="transmembrane region" description="Helical" evidence="11">
    <location>
        <begin position="270"/>
        <end position="292"/>
    </location>
</feature>
<dbReference type="Pfam" id="PF07714">
    <property type="entry name" value="PK_Tyr_Ser-Thr"/>
    <property type="match status" value="1"/>
</dbReference>
<evidence type="ECO:0000259" key="12">
    <source>
        <dbReference type="PROSITE" id="PS50011"/>
    </source>
</evidence>
<dbReference type="Pfam" id="PF00560">
    <property type="entry name" value="LRR_1"/>
    <property type="match status" value="1"/>
</dbReference>
<reference evidence="13 14" key="1">
    <citation type="submission" date="2024-08" db="EMBL/GenBank/DDBJ databases">
        <title>Insights into the chromosomal genome structure of Flemingia macrophylla.</title>
        <authorList>
            <person name="Ding Y."/>
            <person name="Zhao Y."/>
            <person name="Bi W."/>
            <person name="Wu M."/>
            <person name="Zhao G."/>
            <person name="Gong Y."/>
            <person name="Li W."/>
            <person name="Zhang P."/>
        </authorList>
    </citation>
    <scope>NUCLEOTIDE SEQUENCE [LARGE SCALE GENOMIC DNA]</scope>
    <source>
        <strain evidence="13">DYQJB</strain>
        <tissue evidence="13">Leaf</tissue>
    </source>
</reference>
<evidence type="ECO:0000256" key="3">
    <source>
        <dbReference type="ARBA" id="ARBA00022692"/>
    </source>
</evidence>
<evidence type="ECO:0000256" key="8">
    <source>
        <dbReference type="ARBA" id="ARBA00023170"/>
    </source>
</evidence>
<comment type="subcellular location">
    <subcellularLocation>
        <location evidence="1">Membrane</location>
        <topology evidence="1">Single-pass membrane protein</topology>
    </subcellularLocation>
</comment>
<evidence type="ECO:0000256" key="7">
    <source>
        <dbReference type="ARBA" id="ARBA00023136"/>
    </source>
</evidence>
<evidence type="ECO:0000313" key="14">
    <source>
        <dbReference type="Proteomes" id="UP001603857"/>
    </source>
</evidence>
<evidence type="ECO:0000256" key="2">
    <source>
        <dbReference type="ARBA" id="ARBA00022614"/>
    </source>
</evidence>
<dbReference type="Gene3D" id="3.30.200.20">
    <property type="entry name" value="Phosphorylase Kinase, domain 1"/>
    <property type="match status" value="1"/>
</dbReference>
<evidence type="ECO:0000256" key="6">
    <source>
        <dbReference type="ARBA" id="ARBA00022989"/>
    </source>
</evidence>
<dbReference type="Gene3D" id="1.10.510.10">
    <property type="entry name" value="Transferase(Phosphotransferase) domain 1"/>
    <property type="match status" value="1"/>
</dbReference>
<proteinExistence type="predicted"/>
<sequence length="710" mass="78257">MVCSYVYVNLAAVVFSATLISLCFAFTDPPDVTALQDLYRALNKPPVLHGWDGDDPCEQSWKGVACSGSSVIHLKIHDLNLSGYLGGLLYNLQNLKQLDVSSNSIEGEIPVGLPPNATHINMASNYLNQNIPHSLPTLKKLRHLNLSHNLLSGPIGNVFTGLDNLKEMFLQNNRFTGSVTYLAELPLIDLNIQDNLFSGILPQHFQSIPNLWIGANKFHALDNTPPWAFPLDNVPIEANTSRPPITQANAIENYDHPKDKKQKKKRMGPGGIAFMVGVGTLLATGFALLIAIRLNKLLTKRLENQESNHSSLPSYPISTTKEVSTTAIVESLQIPPHNAASLLGPRRLQPSQNHKRTGETSRRSFSGRDRFTGRTKVYTVAEIQLATNSFHEDNLLGEGSLGPVYRAEFPDNKVLAVKNINMAGMSFCEEEKFLDVVCTASRLKHPNIVSLKGYCLEHGQHLLVYDYIRNLTLDDALHSAAYKALSWGTRIRIALGVGQALDYLHSTFSPLVAHGNLKAANVLLDENLMPRVTDCGLAILRPLTSNKVKIRASEIDVRDTGYNSPDHGQPGTGSTKSDIFSFGVLLLELLTGRKPFDGFKQREDQHLAKWASSNLHDSDSLEQMVDPAIKRTFSSKALSRYADIISLCIQPVKEFRPPMSDIVDSLVSFTQNLVSNKDVTDGTELDPLERSFRTTTSRFVGSPATSYVSA</sequence>
<keyword evidence="7 11" id="KW-0472">Membrane</keyword>
<dbReference type="PANTHER" id="PTHR48007:SF56">
    <property type="entry name" value="LOW QUALITY PROTEIN: PROTEIN STRUBBELIG-RECEPTOR FAMILY 2"/>
    <property type="match status" value="1"/>
</dbReference>
<dbReference type="InterPro" id="IPR000719">
    <property type="entry name" value="Prot_kinase_dom"/>
</dbReference>
<dbReference type="Proteomes" id="UP001603857">
    <property type="component" value="Unassembled WGS sequence"/>
</dbReference>
<dbReference type="SUPFAM" id="SSF52058">
    <property type="entry name" value="L domain-like"/>
    <property type="match status" value="1"/>
</dbReference>
<keyword evidence="4" id="KW-0732">Signal</keyword>
<feature type="domain" description="Protein kinase" evidence="12">
    <location>
        <begin position="390"/>
        <end position="670"/>
    </location>
</feature>
<evidence type="ECO:0000256" key="9">
    <source>
        <dbReference type="ARBA" id="ARBA00023180"/>
    </source>
</evidence>
<keyword evidence="8" id="KW-0675">Receptor</keyword>
<evidence type="ECO:0000256" key="5">
    <source>
        <dbReference type="ARBA" id="ARBA00022737"/>
    </source>
</evidence>
<dbReference type="Pfam" id="PF13855">
    <property type="entry name" value="LRR_8"/>
    <property type="match status" value="1"/>
</dbReference>
<protein>
    <recommendedName>
        <fullName evidence="12">Protein kinase domain-containing protein</fullName>
    </recommendedName>
</protein>
<organism evidence="13 14">
    <name type="scientific">Flemingia macrophylla</name>
    <dbReference type="NCBI Taxonomy" id="520843"/>
    <lineage>
        <taxon>Eukaryota</taxon>
        <taxon>Viridiplantae</taxon>
        <taxon>Streptophyta</taxon>
        <taxon>Embryophyta</taxon>
        <taxon>Tracheophyta</taxon>
        <taxon>Spermatophyta</taxon>
        <taxon>Magnoliopsida</taxon>
        <taxon>eudicotyledons</taxon>
        <taxon>Gunneridae</taxon>
        <taxon>Pentapetalae</taxon>
        <taxon>rosids</taxon>
        <taxon>fabids</taxon>
        <taxon>Fabales</taxon>
        <taxon>Fabaceae</taxon>
        <taxon>Papilionoideae</taxon>
        <taxon>50 kb inversion clade</taxon>
        <taxon>NPAAA clade</taxon>
        <taxon>indigoferoid/millettioid clade</taxon>
        <taxon>Phaseoleae</taxon>
        <taxon>Flemingia</taxon>
    </lineage>
</organism>
<feature type="compositionally biased region" description="Basic and acidic residues" evidence="10">
    <location>
        <begin position="356"/>
        <end position="367"/>
    </location>
</feature>
<evidence type="ECO:0000256" key="11">
    <source>
        <dbReference type="SAM" id="Phobius"/>
    </source>
</evidence>
<accession>A0ABD1LTW7</accession>
<feature type="transmembrane region" description="Helical" evidence="11">
    <location>
        <begin position="6"/>
        <end position="26"/>
    </location>
</feature>
<dbReference type="PANTHER" id="PTHR48007">
    <property type="entry name" value="LEUCINE-RICH REPEAT RECEPTOR-LIKE PROTEIN KINASE PXC1"/>
    <property type="match status" value="1"/>
</dbReference>
<feature type="region of interest" description="Disordered" evidence="10">
    <location>
        <begin position="340"/>
        <end position="367"/>
    </location>
</feature>
<dbReference type="GO" id="GO:0016020">
    <property type="term" value="C:membrane"/>
    <property type="evidence" value="ECO:0007669"/>
    <property type="project" value="UniProtKB-SubCell"/>
</dbReference>
<dbReference type="FunFam" id="1.10.510.10:FF:000479">
    <property type="entry name" value="Leucine-rich repeat receptor-like protein kinase"/>
    <property type="match status" value="1"/>
</dbReference>
<keyword evidence="9" id="KW-0325">Glycoprotein</keyword>
<dbReference type="InterPro" id="IPR011009">
    <property type="entry name" value="Kinase-like_dom_sf"/>
</dbReference>
<dbReference type="FunFam" id="3.80.10.10:FF:000062">
    <property type="entry name" value="protein STRUBBELIG-RECEPTOR FAMILY 3"/>
    <property type="match status" value="1"/>
</dbReference>
<dbReference type="InterPro" id="IPR001245">
    <property type="entry name" value="Ser-Thr/Tyr_kinase_cat_dom"/>
</dbReference>
<dbReference type="InterPro" id="IPR001611">
    <property type="entry name" value="Leu-rich_rpt"/>
</dbReference>
<dbReference type="FunFam" id="3.30.200.20:FF:000125">
    <property type="entry name" value="Protein STRUBBELIG-RECEPTOR FAMILY 8"/>
    <property type="match status" value="1"/>
</dbReference>
<dbReference type="Gene3D" id="3.80.10.10">
    <property type="entry name" value="Ribonuclease Inhibitor"/>
    <property type="match status" value="1"/>
</dbReference>
<evidence type="ECO:0000256" key="10">
    <source>
        <dbReference type="SAM" id="MobiDB-lite"/>
    </source>
</evidence>
<dbReference type="InterPro" id="IPR032675">
    <property type="entry name" value="LRR_dom_sf"/>
</dbReference>
<dbReference type="InterPro" id="IPR013210">
    <property type="entry name" value="LRR_N_plant-typ"/>
</dbReference>